<keyword evidence="5 7" id="KW-1133">Transmembrane helix</keyword>
<feature type="transmembrane region" description="Helical" evidence="7">
    <location>
        <begin position="82"/>
        <end position="104"/>
    </location>
</feature>
<dbReference type="Proteomes" id="UP000000602">
    <property type="component" value="Plasmid large"/>
</dbReference>
<dbReference type="KEGG" id="dps:DPPB91"/>
<dbReference type="InterPro" id="IPR017475">
    <property type="entry name" value="EPS_sugar_tfrase"/>
</dbReference>
<evidence type="ECO:0000256" key="6">
    <source>
        <dbReference type="ARBA" id="ARBA00023136"/>
    </source>
</evidence>
<sequence length="480" mass="55274">MIDQKKKSLTNIMKLLDIVIVVTSFISAYYLKKYAHADSIPHLSTIPNYYLILTYAIISWYIGLSLTGLYETPLAKGNCRKLFLEIIKSCTLAIVLLSFVFYIFKITDVSRIFIALFFLVATVSLICERLFFYFFRHSTPLRRHLSTKIVIIGIPEQTLSIISTIKKNLDSSQQILGYFQVEKTVPNKIREKHTILGTLDDLDEYLLNTAVDELFFALPLHKVPNCEKHIIFAETLGITVRITPDWELRYLAHTPQLPQLELGLFNRLPVITFRSNPLGKSKFLIKTFLDYSLGLLITLALLPLFFMIGFCIKIFSRGPVFYSQERVGLNGRLFNVHKFRTMVQNADSQLEKLKTLNEADGPAFKIKKDPRIVPYIGSLLRKTSLDELPQLFNVLKGEMSLVGPRPPLPAEVSQYQLWQRRRLSMKPGMTCSWQICPKRNDLPFEEWMKLDLKYIDNWSLLTDINILLLTTKVIIAGHGR</sequence>
<evidence type="ECO:0000256" key="5">
    <source>
        <dbReference type="ARBA" id="ARBA00022989"/>
    </source>
</evidence>
<keyword evidence="4 7" id="KW-0812">Transmembrane</keyword>
<evidence type="ECO:0000256" key="4">
    <source>
        <dbReference type="ARBA" id="ARBA00022692"/>
    </source>
</evidence>
<feature type="domain" description="Bacterial sugar transferase" evidence="8">
    <location>
        <begin position="286"/>
        <end position="475"/>
    </location>
</feature>
<reference evidence="9 10" key="1">
    <citation type="journal article" date="2004" name="Environ. Microbiol.">
        <title>The genome of Desulfotalea psychrophila, a sulfate-reducing bacterium from permanently cold Arctic sediments.</title>
        <authorList>
            <person name="Rabus R."/>
            <person name="Ruepp A."/>
            <person name="Frickey T."/>
            <person name="Rattei T."/>
            <person name="Fartmann B."/>
            <person name="Stark M."/>
            <person name="Bauer M."/>
            <person name="Zibat A."/>
            <person name="Lombardot T."/>
            <person name="Becker I."/>
            <person name="Amann J."/>
            <person name="Gellner K."/>
            <person name="Teeling H."/>
            <person name="Leuschner W.D."/>
            <person name="Gloeckner F.-O."/>
            <person name="Lupas A.N."/>
            <person name="Amann R."/>
            <person name="Klenk H.-P."/>
        </authorList>
    </citation>
    <scope>NUCLEOTIDE SEQUENCE [LARGE SCALE GENOMIC DNA]</scope>
    <source>
        <strain evidence="10">DSM 12343 / LSv54</strain>
        <plasmid evidence="10">large</plasmid>
    </source>
</reference>
<dbReference type="eggNOG" id="COG2148">
    <property type="taxonomic scope" value="Bacteria"/>
</dbReference>
<organism evidence="9 10">
    <name type="scientific">Desulfotalea psychrophila (strain LSv54 / DSM 12343)</name>
    <dbReference type="NCBI Taxonomy" id="177439"/>
    <lineage>
        <taxon>Bacteria</taxon>
        <taxon>Pseudomonadati</taxon>
        <taxon>Thermodesulfobacteriota</taxon>
        <taxon>Desulfobulbia</taxon>
        <taxon>Desulfobulbales</taxon>
        <taxon>Desulfocapsaceae</taxon>
        <taxon>Desulfotalea</taxon>
    </lineage>
</organism>
<dbReference type="PANTHER" id="PTHR30576">
    <property type="entry name" value="COLANIC BIOSYNTHESIS UDP-GLUCOSE LIPID CARRIER TRANSFERASE"/>
    <property type="match status" value="1"/>
</dbReference>
<dbReference type="InterPro" id="IPR003362">
    <property type="entry name" value="Bact_transf"/>
</dbReference>
<dbReference type="PANTHER" id="PTHR30576:SF10">
    <property type="entry name" value="SLL5057 PROTEIN"/>
    <property type="match status" value="1"/>
</dbReference>
<name>Q6AI92_DESPS</name>
<evidence type="ECO:0000256" key="2">
    <source>
        <dbReference type="ARBA" id="ARBA00006464"/>
    </source>
</evidence>
<dbReference type="EMBL" id="CR522871">
    <property type="protein sequence ID" value="CAG37955.1"/>
    <property type="molecule type" value="Genomic_DNA"/>
</dbReference>
<dbReference type="NCBIfam" id="TIGR03025">
    <property type="entry name" value="EPS_sugtrans"/>
    <property type="match status" value="1"/>
</dbReference>
<dbReference type="STRING" id="177439.DPPB91"/>
<comment type="similarity">
    <text evidence="2">Belongs to the bacterial sugar transferase family.</text>
</comment>
<feature type="transmembrane region" description="Helical" evidence="7">
    <location>
        <begin position="12"/>
        <end position="30"/>
    </location>
</feature>
<dbReference type="GO" id="GO:0016020">
    <property type="term" value="C:membrane"/>
    <property type="evidence" value="ECO:0007669"/>
    <property type="project" value="UniProtKB-SubCell"/>
</dbReference>
<feature type="transmembrane region" description="Helical" evidence="7">
    <location>
        <begin position="50"/>
        <end position="70"/>
    </location>
</feature>
<dbReference type="Pfam" id="PF02397">
    <property type="entry name" value="Bac_transf"/>
    <property type="match status" value="1"/>
</dbReference>
<proteinExistence type="inferred from homology"/>
<feature type="transmembrane region" description="Helical" evidence="7">
    <location>
        <begin position="110"/>
        <end position="135"/>
    </location>
</feature>
<dbReference type="AlphaFoldDB" id="Q6AI92"/>
<accession>Q6AI92</accession>
<evidence type="ECO:0000256" key="3">
    <source>
        <dbReference type="ARBA" id="ARBA00022679"/>
    </source>
</evidence>
<dbReference type="RefSeq" id="WP_011190450.1">
    <property type="nucleotide sequence ID" value="NC_006139.1"/>
</dbReference>
<dbReference type="Pfam" id="PF13727">
    <property type="entry name" value="CoA_binding_3"/>
    <property type="match status" value="1"/>
</dbReference>
<evidence type="ECO:0000259" key="8">
    <source>
        <dbReference type="Pfam" id="PF02397"/>
    </source>
</evidence>
<evidence type="ECO:0000313" key="9">
    <source>
        <dbReference type="EMBL" id="CAG37955.1"/>
    </source>
</evidence>
<keyword evidence="3 9" id="KW-0808">Transferase</keyword>
<comment type="subcellular location">
    <subcellularLocation>
        <location evidence="1">Membrane</location>
        <topology evidence="1">Multi-pass membrane protein</topology>
    </subcellularLocation>
</comment>
<dbReference type="GO" id="GO:0016780">
    <property type="term" value="F:phosphotransferase activity, for other substituted phosphate groups"/>
    <property type="evidence" value="ECO:0007669"/>
    <property type="project" value="TreeGrafter"/>
</dbReference>
<dbReference type="HOGENOM" id="CLU_024920_3_4_7"/>
<dbReference type="Gene3D" id="3.40.50.720">
    <property type="entry name" value="NAD(P)-binding Rossmann-like Domain"/>
    <property type="match status" value="1"/>
</dbReference>
<geneLocation type="plasmid" evidence="10">
    <name>large</name>
</geneLocation>
<evidence type="ECO:0000256" key="7">
    <source>
        <dbReference type="SAM" id="Phobius"/>
    </source>
</evidence>
<evidence type="ECO:0000256" key="1">
    <source>
        <dbReference type="ARBA" id="ARBA00004141"/>
    </source>
</evidence>
<protein>
    <submittedName>
        <fullName evidence="9">Related to UDP-galactose-lipid carrier transferase</fullName>
    </submittedName>
</protein>
<evidence type="ECO:0000313" key="10">
    <source>
        <dbReference type="Proteomes" id="UP000000602"/>
    </source>
</evidence>
<feature type="transmembrane region" description="Helical" evidence="7">
    <location>
        <begin position="288"/>
        <end position="310"/>
    </location>
</feature>
<dbReference type="OrthoDB" id="9808602at2"/>
<keyword evidence="10" id="KW-1185">Reference proteome</keyword>
<keyword evidence="6 7" id="KW-0472">Membrane</keyword>
<gene>
    <name evidence="9" type="ordered locus">DPPB91</name>
</gene>